<accession>A0ABP6TCH2</accession>
<dbReference type="Gene3D" id="3.40.50.720">
    <property type="entry name" value="NAD(P)-binding Rossmann-like Domain"/>
    <property type="match status" value="1"/>
</dbReference>
<comment type="caution">
    <text evidence="2">The sequence shown here is derived from an EMBL/GenBank/DDBJ whole genome shotgun (WGS) entry which is preliminary data.</text>
</comment>
<evidence type="ECO:0000313" key="3">
    <source>
        <dbReference type="Proteomes" id="UP001501676"/>
    </source>
</evidence>
<dbReference type="PANTHER" id="PTHR43245">
    <property type="entry name" value="BIFUNCTIONAL POLYMYXIN RESISTANCE PROTEIN ARNA"/>
    <property type="match status" value="1"/>
</dbReference>
<name>A0ABP6TCH2_9ACTN</name>
<keyword evidence="3" id="KW-1185">Reference proteome</keyword>
<dbReference type="SUPFAM" id="SSF51735">
    <property type="entry name" value="NAD(P)-binding Rossmann-fold domains"/>
    <property type="match status" value="1"/>
</dbReference>
<gene>
    <name evidence="2" type="ORF">GCM10020369_78240</name>
</gene>
<dbReference type="Pfam" id="PF01370">
    <property type="entry name" value="Epimerase"/>
    <property type="match status" value="1"/>
</dbReference>
<dbReference type="InterPro" id="IPR050177">
    <property type="entry name" value="Lipid_A_modif_metabolic_enz"/>
</dbReference>
<dbReference type="PANTHER" id="PTHR43245:SF55">
    <property type="entry name" value="NAD(P)-BINDING DOMAIN-CONTAINING PROTEIN"/>
    <property type="match status" value="1"/>
</dbReference>
<dbReference type="EMBL" id="BAAAYN010000067">
    <property type="protein sequence ID" value="GAA3397568.1"/>
    <property type="molecule type" value="Genomic_DNA"/>
</dbReference>
<organism evidence="2 3">
    <name type="scientific">Cryptosporangium minutisporangium</name>
    <dbReference type="NCBI Taxonomy" id="113569"/>
    <lineage>
        <taxon>Bacteria</taxon>
        <taxon>Bacillati</taxon>
        <taxon>Actinomycetota</taxon>
        <taxon>Actinomycetes</taxon>
        <taxon>Cryptosporangiales</taxon>
        <taxon>Cryptosporangiaceae</taxon>
        <taxon>Cryptosporangium</taxon>
    </lineage>
</organism>
<evidence type="ECO:0000313" key="2">
    <source>
        <dbReference type="EMBL" id="GAA3397568.1"/>
    </source>
</evidence>
<reference evidence="3" key="1">
    <citation type="journal article" date="2019" name="Int. J. Syst. Evol. Microbiol.">
        <title>The Global Catalogue of Microorganisms (GCM) 10K type strain sequencing project: providing services to taxonomists for standard genome sequencing and annotation.</title>
        <authorList>
            <consortium name="The Broad Institute Genomics Platform"/>
            <consortium name="The Broad Institute Genome Sequencing Center for Infectious Disease"/>
            <person name="Wu L."/>
            <person name="Ma J."/>
        </authorList>
    </citation>
    <scope>NUCLEOTIDE SEQUENCE [LARGE SCALE GENOMIC DNA]</scope>
    <source>
        <strain evidence="3">JCM 9458</strain>
    </source>
</reference>
<dbReference type="InterPro" id="IPR001509">
    <property type="entry name" value="Epimerase_deHydtase"/>
</dbReference>
<sequence>MRTLVTGARGKVGAAAVEALVAAGHDVTATDLAPPSFDRPAPDAPVTAKVPYVQADLTSPGDVYALIGGISAGEGTKAGRYDAVVHAGAIPAPGQHAPATVFQNNLGGLFNVVEACVRWDVPRLVNISSETVTGFHFAERPWYPAYLPLDEEHPAAPQDPYGLAKHFGELLCDAAVRRSDLKVLSLRPTWVQNAASYPLNLGPIVADPNVPSLTGWSYVDAADLGDAIVRAAESDVPGHEVVYLAAADTVGGRDLHASWRAAYPDAPTDLRPVARPDASGIDCTKAKRLLGWEPRRSWRDYLDADGRPR</sequence>
<protein>
    <submittedName>
        <fullName evidence="2">NAD(P)-dependent oxidoreductase</fullName>
    </submittedName>
</protein>
<dbReference type="Proteomes" id="UP001501676">
    <property type="component" value="Unassembled WGS sequence"/>
</dbReference>
<dbReference type="RefSeq" id="WP_345733383.1">
    <property type="nucleotide sequence ID" value="NZ_BAAAYN010000067.1"/>
</dbReference>
<proteinExistence type="predicted"/>
<dbReference type="InterPro" id="IPR036291">
    <property type="entry name" value="NAD(P)-bd_dom_sf"/>
</dbReference>
<feature type="domain" description="NAD-dependent epimerase/dehydratase" evidence="1">
    <location>
        <begin position="4"/>
        <end position="189"/>
    </location>
</feature>
<evidence type="ECO:0000259" key="1">
    <source>
        <dbReference type="Pfam" id="PF01370"/>
    </source>
</evidence>